<evidence type="ECO:0000256" key="1">
    <source>
        <dbReference type="ARBA" id="ARBA00004906"/>
    </source>
</evidence>
<gene>
    <name evidence="7" type="ORF">Cni_G03526</name>
</gene>
<evidence type="ECO:0000256" key="3">
    <source>
        <dbReference type="PROSITE-ProRule" id="PRU00982"/>
    </source>
</evidence>
<evidence type="ECO:0000313" key="7">
    <source>
        <dbReference type="EMBL" id="WOK94821.1"/>
    </source>
</evidence>
<dbReference type="PROSITE" id="PS51649">
    <property type="entry name" value="NPH3"/>
    <property type="match status" value="1"/>
</dbReference>
<dbReference type="EMBL" id="CP136890">
    <property type="protein sequence ID" value="WOK94821.1"/>
    <property type="molecule type" value="Genomic_DNA"/>
</dbReference>
<protein>
    <submittedName>
        <fullName evidence="7">BTB/POZ domain-containing protein</fullName>
    </submittedName>
</protein>
<dbReference type="PANTHER" id="PTHR32370">
    <property type="entry name" value="OS12G0117600 PROTEIN"/>
    <property type="match status" value="1"/>
</dbReference>
<dbReference type="InterPro" id="IPR043454">
    <property type="entry name" value="NPH3/RPT2-like"/>
</dbReference>
<evidence type="ECO:0000256" key="2">
    <source>
        <dbReference type="ARBA" id="ARBA00022786"/>
    </source>
</evidence>
<proteinExistence type="inferred from homology"/>
<organism evidence="7 8">
    <name type="scientific">Canna indica</name>
    <name type="common">Indian-shot</name>
    <dbReference type="NCBI Taxonomy" id="4628"/>
    <lineage>
        <taxon>Eukaryota</taxon>
        <taxon>Viridiplantae</taxon>
        <taxon>Streptophyta</taxon>
        <taxon>Embryophyta</taxon>
        <taxon>Tracheophyta</taxon>
        <taxon>Spermatophyta</taxon>
        <taxon>Magnoliopsida</taxon>
        <taxon>Liliopsida</taxon>
        <taxon>Zingiberales</taxon>
        <taxon>Cannaceae</taxon>
        <taxon>Canna</taxon>
    </lineage>
</organism>
<dbReference type="Proteomes" id="UP001327560">
    <property type="component" value="Chromosome 1"/>
</dbReference>
<accession>A0AAQ3JRK0</accession>
<dbReference type="InterPro" id="IPR011333">
    <property type="entry name" value="SKP1/BTB/POZ_sf"/>
</dbReference>
<dbReference type="InterPro" id="IPR000210">
    <property type="entry name" value="BTB/POZ_dom"/>
</dbReference>
<dbReference type="Pfam" id="PF03000">
    <property type="entry name" value="NPH3"/>
    <property type="match status" value="1"/>
</dbReference>
<feature type="region of interest" description="Disordered" evidence="5">
    <location>
        <begin position="159"/>
        <end position="196"/>
    </location>
</feature>
<feature type="compositionally biased region" description="Low complexity" evidence="5">
    <location>
        <begin position="159"/>
        <end position="176"/>
    </location>
</feature>
<dbReference type="InterPro" id="IPR027356">
    <property type="entry name" value="NPH3_dom"/>
</dbReference>
<keyword evidence="2" id="KW-0833">Ubl conjugation pathway</keyword>
<keyword evidence="4" id="KW-0175">Coiled coil</keyword>
<keyword evidence="8" id="KW-1185">Reference proteome</keyword>
<evidence type="ECO:0000313" key="8">
    <source>
        <dbReference type="Proteomes" id="UP001327560"/>
    </source>
</evidence>
<evidence type="ECO:0000259" key="6">
    <source>
        <dbReference type="PROSITE" id="PS51649"/>
    </source>
</evidence>
<dbReference type="SMART" id="SM00225">
    <property type="entry name" value="BTB"/>
    <property type="match status" value="1"/>
</dbReference>
<dbReference type="SUPFAM" id="SSF54695">
    <property type="entry name" value="POZ domain"/>
    <property type="match status" value="1"/>
</dbReference>
<evidence type="ECO:0000256" key="4">
    <source>
        <dbReference type="SAM" id="Coils"/>
    </source>
</evidence>
<comment type="similarity">
    <text evidence="3">Belongs to the NPH3 family.</text>
</comment>
<sequence>MELCDLKVNINEQHTFLLHQRVLCSFSGKLKKMVKQEKKRSQAKGPGLKLVEFPGGPYGFELASKFCYNSGSIVLTPSNVCLLHSAATTLEMTEEMSNWNLLRKTEAFLDGAFQWTWNDTLTALKSCELFFPTADSCGLLHKLICSLLAKISASSELPLLSSTPPNPSSSSSSSSPDTAGFRWSSATKTPEPMKPCSSREWWFDDLAILAPSTIEKIMKALGAYGSDNKNLILTRFLLHYLKKVVQKPCSSGKEEYGGLADTAVHGVILMGKTAFSCRGLFWVLRVVSGLGLSKECKHKLERLMGLMLEQATLDDLLVSGHDGGVYDVNLVLRLVRIFVCNEGGGGATSLQRMKKVGRLIDKYLGEISPDQGLKVSKFLEVAESLPDSARDCFDGVYRALDIYLESHPTLSTEERTRLCRCLNYEKLTLEACKDLAKNRRIPPGVAVQALVSQQSKVQVGTTADRPDPTQTPRPVVTAAAAAAAEGASTEELDEKEQLKLNLQRMQSRVKELEKVCRSMKGQISKMVKSKSMPHGSRGMPRLC</sequence>
<feature type="coiled-coil region" evidence="4">
    <location>
        <begin position="488"/>
        <end position="522"/>
    </location>
</feature>
<comment type="pathway">
    <text evidence="1">Protein modification; protein ubiquitination.</text>
</comment>
<dbReference type="Gene3D" id="3.30.710.10">
    <property type="entry name" value="Potassium Channel Kv1.1, Chain A"/>
    <property type="match status" value="1"/>
</dbReference>
<evidence type="ECO:0000256" key="5">
    <source>
        <dbReference type="SAM" id="MobiDB-lite"/>
    </source>
</evidence>
<name>A0AAQ3JRK0_9LILI</name>
<dbReference type="AlphaFoldDB" id="A0AAQ3JRK0"/>
<feature type="domain" description="NPH3" evidence="6">
    <location>
        <begin position="200"/>
        <end position="456"/>
    </location>
</feature>
<reference evidence="7 8" key="1">
    <citation type="submission" date="2023-10" db="EMBL/GenBank/DDBJ databases">
        <title>Chromosome-scale genome assembly provides insights into flower coloration mechanisms of Canna indica.</title>
        <authorList>
            <person name="Li C."/>
        </authorList>
    </citation>
    <scope>NUCLEOTIDE SEQUENCE [LARGE SCALE GENOMIC DNA]</scope>
    <source>
        <tissue evidence="7">Flower</tissue>
    </source>
</reference>